<accession>I4DSG7</accession>
<reference evidence="1" key="1">
    <citation type="journal article" date="2012" name="BMC Biol.">
        <title>Comprehensive microarray-based analysis for stage-specific larval camouflage pattern-associated genes in the swallowtail butterfly, Papilio xuthus.</title>
        <authorList>
            <person name="Futahashi R."/>
            <person name="Shirataki H."/>
            <person name="Narita T."/>
            <person name="Mita K."/>
            <person name="Fujiwara H."/>
        </authorList>
    </citation>
    <scope>NUCLEOTIDE SEQUENCE</scope>
    <source>
        <tissue evidence="1">Epidermis</tissue>
    </source>
</reference>
<organism evidence="1">
    <name type="scientific">Papilio polytes</name>
    <name type="common">Common mormon</name>
    <name type="synonym">Swallowtail butterfly</name>
    <dbReference type="NCBI Taxonomy" id="76194"/>
    <lineage>
        <taxon>Eukaryota</taxon>
        <taxon>Metazoa</taxon>
        <taxon>Ecdysozoa</taxon>
        <taxon>Arthropoda</taxon>
        <taxon>Hexapoda</taxon>
        <taxon>Insecta</taxon>
        <taxon>Pterygota</taxon>
        <taxon>Neoptera</taxon>
        <taxon>Endopterygota</taxon>
        <taxon>Lepidoptera</taxon>
        <taxon>Glossata</taxon>
        <taxon>Ditrysia</taxon>
        <taxon>Papilionoidea</taxon>
        <taxon>Papilionidae</taxon>
        <taxon>Papilioninae</taxon>
        <taxon>Papilio</taxon>
    </lineage>
</organism>
<evidence type="ECO:0000313" key="1">
    <source>
        <dbReference type="EMBL" id="BAM20857.1"/>
    </source>
</evidence>
<dbReference type="EMBL" id="AK405750">
    <property type="protein sequence ID" value="BAM20857.1"/>
    <property type="molecule type" value="mRNA"/>
</dbReference>
<protein>
    <submittedName>
        <fullName evidence="1">Uncharacterized protein</fullName>
    </submittedName>
</protein>
<feature type="non-terminal residue" evidence="1">
    <location>
        <position position="1"/>
    </location>
</feature>
<proteinExistence type="evidence at transcript level"/>
<name>I4DSG7_PAPPL</name>
<dbReference type="AlphaFoldDB" id="I4DSG7"/>
<sequence length="54" mass="6230">LRRIRVGNASAIADVYGQRSLRHFGGFRRPLARLPPYIIKKNLFKNSCKLNFLS</sequence>